<dbReference type="GeneID" id="78774316"/>
<comment type="caution">
    <text evidence="1">The sequence shown here is derived from an EMBL/GenBank/DDBJ whole genome shotgun (WGS) entry which is preliminary data.</text>
</comment>
<dbReference type="CTD" id="78774316"/>
<dbReference type="AlphaFoldDB" id="A0A6A5HGU8"/>
<gene>
    <name evidence="1" type="ORF">GCK72_007229</name>
</gene>
<protein>
    <recommendedName>
        <fullName evidence="3">F-box associated domain-containing protein</fullName>
    </recommendedName>
</protein>
<dbReference type="Pfam" id="PF12078">
    <property type="entry name" value="DUF3557"/>
    <property type="match status" value="1"/>
</dbReference>
<sequence length="284" mass="32001">MTPPLSYPALKSVLEYVVVEKRIHLTSRSKFLQRIDKTIPVYAKSIRAWGDNVKLNSLLFTGKNNYHRAEDEMNGMLLISYLRGRSSINVNLAVFSTVNTSQDIPVKLDLTINKLQTICCNLEVVLSMINSRSLPLTEFSTIIDKPTNVDLEIVRSAKNVIFSTSDKVIGLEKLSNKSVRFRVDGLHTNTVAKIIKYWVQNGKEVGTEFTISYSTNLDLSLVVANLQEQFHKTRGYSEAINEHSRSGFCIQLSSTSKLIVHGMEKLEVNGHDVYNLVLKIVLSH</sequence>
<dbReference type="PANTHER" id="PTHR31379">
    <property type="entry name" value="F-BOX C PROTEIN-RELATED-RELATED"/>
    <property type="match status" value="1"/>
</dbReference>
<evidence type="ECO:0000313" key="2">
    <source>
        <dbReference type="Proteomes" id="UP000483820"/>
    </source>
</evidence>
<evidence type="ECO:0008006" key="3">
    <source>
        <dbReference type="Google" id="ProtNLM"/>
    </source>
</evidence>
<reference evidence="1 2" key="1">
    <citation type="submission" date="2019-12" db="EMBL/GenBank/DDBJ databases">
        <title>Chromosome-level assembly of the Caenorhabditis remanei genome.</title>
        <authorList>
            <person name="Teterina A.A."/>
            <person name="Willis J.H."/>
            <person name="Phillips P.C."/>
        </authorList>
    </citation>
    <scope>NUCLEOTIDE SEQUENCE [LARGE SCALE GENOMIC DNA]</scope>
    <source>
        <strain evidence="1 2">PX506</strain>
        <tissue evidence="1">Whole organism</tissue>
    </source>
</reference>
<evidence type="ECO:0000313" key="1">
    <source>
        <dbReference type="EMBL" id="KAF1767270.1"/>
    </source>
</evidence>
<accession>A0A6A5HGU8</accession>
<dbReference type="PANTHER" id="PTHR31379:SF1">
    <property type="entry name" value="F-BOX C PROTEIN-RELATED"/>
    <property type="match status" value="1"/>
</dbReference>
<dbReference type="EMBL" id="WUAV01000002">
    <property type="protein sequence ID" value="KAF1767270.1"/>
    <property type="molecule type" value="Genomic_DNA"/>
</dbReference>
<dbReference type="InterPro" id="IPR021942">
    <property type="entry name" value="DUF3557"/>
</dbReference>
<dbReference type="Proteomes" id="UP000483820">
    <property type="component" value="Chromosome II"/>
</dbReference>
<proteinExistence type="predicted"/>
<dbReference type="RefSeq" id="XP_053590246.1">
    <property type="nucleotide sequence ID" value="XM_053726052.1"/>
</dbReference>
<organism evidence="1 2">
    <name type="scientific">Caenorhabditis remanei</name>
    <name type="common">Caenorhabditis vulgaris</name>
    <dbReference type="NCBI Taxonomy" id="31234"/>
    <lineage>
        <taxon>Eukaryota</taxon>
        <taxon>Metazoa</taxon>
        <taxon>Ecdysozoa</taxon>
        <taxon>Nematoda</taxon>
        <taxon>Chromadorea</taxon>
        <taxon>Rhabditida</taxon>
        <taxon>Rhabditina</taxon>
        <taxon>Rhabditomorpha</taxon>
        <taxon>Rhabditoidea</taxon>
        <taxon>Rhabditidae</taxon>
        <taxon>Peloderinae</taxon>
        <taxon>Caenorhabditis</taxon>
    </lineage>
</organism>
<dbReference type="KEGG" id="crq:GCK72_007229"/>
<name>A0A6A5HGU8_CAERE</name>